<sequence length="126" mass="13381">MADEPEKENDGKHSAPKRGVKVPRIGEGRAGPGRPPGIPNKLTIELKAMIEGALADIGGQDWLASAATREPAAFMSLLGKLLPKDVNLKGSLDLKSMSLEEIKAEIARLLPQLQATSEPTSESDLC</sequence>
<protein>
    <submittedName>
        <fullName evidence="3">Uncharacterized protein</fullName>
    </submittedName>
</protein>
<accession>A0A6J5RYZ6</accession>
<proteinExistence type="predicted"/>
<dbReference type="EMBL" id="LR797374">
    <property type="protein sequence ID" value="CAB4211392.1"/>
    <property type="molecule type" value="Genomic_DNA"/>
</dbReference>
<evidence type="ECO:0000313" key="4">
    <source>
        <dbReference type="EMBL" id="CAB4211392.1"/>
    </source>
</evidence>
<feature type="region of interest" description="Disordered" evidence="1">
    <location>
        <begin position="1"/>
        <end position="39"/>
    </location>
</feature>
<evidence type="ECO:0000313" key="5">
    <source>
        <dbReference type="EMBL" id="CAB5227206.1"/>
    </source>
</evidence>
<evidence type="ECO:0000313" key="2">
    <source>
        <dbReference type="EMBL" id="CAB4182921.1"/>
    </source>
</evidence>
<dbReference type="EMBL" id="LR797268">
    <property type="protein sequence ID" value="CAB4197525.1"/>
    <property type="molecule type" value="Genomic_DNA"/>
</dbReference>
<dbReference type="EMBL" id="LR798376">
    <property type="protein sequence ID" value="CAB5227206.1"/>
    <property type="molecule type" value="Genomic_DNA"/>
</dbReference>
<organism evidence="3">
    <name type="scientific">uncultured Caudovirales phage</name>
    <dbReference type="NCBI Taxonomy" id="2100421"/>
    <lineage>
        <taxon>Viruses</taxon>
        <taxon>Duplodnaviria</taxon>
        <taxon>Heunggongvirae</taxon>
        <taxon>Uroviricota</taxon>
        <taxon>Caudoviricetes</taxon>
        <taxon>Peduoviridae</taxon>
        <taxon>Maltschvirus</taxon>
        <taxon>Maltschvirus maltsch</taxon>
    </lineage>
</organism>
<reference evidence="3" key="1">
    <citation type="submission" date="2020-05" db="EMBL/GenBank/DDBJ databases">
        <authorList>
            <person name="Chiriac C."/>
            <person name="Salcher M."/>
            <person name="Ghai R."/>
            <person name="Kavagutti S V."/>
        </authorList>
    </citation>
    <scope>NUCLEOTIDE SEQUENCE</scope>
</reference>
<evidence type="ECO:0000313" key="3">
    <source>
        <dbReference type="EMBL" id="CAB4197525.1"/>
    </source>
</evidence>
<dbReference type="EMBL" id="LR797030">
    <property type="protein sequence ID" value="CAB4182921.1"/>
    <property type="molecule type" value="Genomic_DNA"/>
</dbReference>
<evidence type="ECO:0000256" key="1">
    <source>
        <dbReference type="SAM" id="MobiDB-lite"/>
    </source>
</evidence>
<name>A0A6J5RYZ6_9CAUD</name>
<gene>
    <name evidence="2" type="ORF">UFOVP1077_29</name>
    <name evidence="3" type="ORF">UFOVP1316_17</name>
    <name evidence="4" type="ORF">UFOVP1428_26</name>
    <name evidence="5" type="ORF">UFOVP1526_18</name>
</gene>